<name>S4NMX8_GEOKU</name>
<sequence length="43" mass="5419">MVTRFFIRYLHLFAILPFGDLRRRQGRPLRFFVFHHYKYTSKS</sequence>
<dbReference type="Proteomes" id="UP000016424">
    <property type="component" value="Unassembled WGS sequence"/>
</dbReference>
<protein>
    <submittedName>
        <fullName evidence="1">Uncharacterized protein</fullName>
    </submittedName>
</protein>
<gene>
    <name evidence="1" type="ORF">GBL_2534</name>
</gene>
<evidence type="ECO:0000313" key="2">
    <source>
        <dbReference type="Proteomes" id="UP000016424"/>
    </source>
</evidence>
<evidence type="ECO:0000313" key="1">
    <source>
        <dbReference type="EMBL" id="GAD14317.1"/>
    </source>
</evidence>
<proteinExistence type="predicted"/>
<reference evidence="2" key="1">
    <citation type="journal article" date="2013" name="Genome">
        <title>Draft Genome Sequence of Geobacillus kaustophilus GBlys, a Lysogenic Strain with Bacteriophage phiOH2.</title>
        <authorList>
            <person name="Doi K."/>
            <person name="Mori K."/>
            <person name="Martono H."/>
            <person name="Nagayoshi Y."/>
            <person name="Fujino Y."/>
            <person name="Tashiro K."/>
            <person name="Kuhara S."/>
            <person name="Ohshima T."/>
        </authorList>
    </citation>
    <scope>NUCLEOTIDE SEQUENCE [LARGE SCALE GENOMIC DNA]</scope>
    <source>
        <strain evidence="2">GBlys</strain>
    </source>
</reference>
<accession>S4NMX8</accession>
<dbReference type="EMBL" id="BASG01000027">
    <property type="protein sequence ID" value="GAD14317.1"/>
    <property type="molecule type" value="Genomic_DNA"/>
</dbReference>
<organism evidence="1 2">
    <name type="scientific">Geobacillus kaustophilus GBlys</name>
    <dbReference type="NCBI Taxonomy" id="1337888"/>
    <lineage>
        <taxon>Bacteria</taxon>
        <taxon>Bacillati</taxon>
        <taxon>Bacillota</taxon>
        <taxon>Bacilli</taxon>
        <taxon>Bacillales</taxon>
        <taxon>Anoxybacillaceae</taxon>
        <taxon>Geobacillus</taxon>
        <taxon>Geobacillus thermoleovorans group</taxon>
    </lineage>
</organism>
<dbReference type="AlphaFoldDB" id="S4NMX8"/>
<comment type="caution">
    <text evidence="1">The sequence shown here is derived from an EMBL/GenBank/DDBJ whole genome shotgun (WGS) entry which is preliminary data.</text>
</comment>